<feature type="signal peptide" evidence="1">
    <location>
        <begin position="1"/>
        <end position="20"/>
    </location>
</feature>
<feature type="domain" description="GEVED" evidence="2">
    <location>
        <begin position="349"/>
        <end position="429"/>
    </location>
</feature>
<dbReference type="OrthoDB" id="9792152at2"/>
<gene>
    <name evidence="3" type="ORF">SAMN04488090_2257</name>
</gene>
<dbReference type="EMBL" id="FNGS01000004">
    <property type="protein sequence ID" value="SDM00484.1"/>
    <property type="molecule type" value="Genomic_DNA"/>
</dbReference>
<evidence type="ECO:0000313" key="4">
    <source>
        <dbReference type="Proteomes" id="UP000198901"/>
    </source>
</evidence>
<dbReference type="STRING" id="563176.SAMN04488090_2257"/>
<sequence>MRKLYFFVAGWLGICQPLLAQFPTLTTCNFESSASSVPISAAKTSSFSFQLVPSAAPLNIYFGQNASASASGTNEFEVGGVNILNNTGSDVGNVLIALKGLGFWTQNIASTPFQYFTWNQATQRWEGTLGSGQQARFGILDVIVNGVSYTTYDINLMPVQATAGASGYHLADFDPAMSASFTDGGTGTVYTASASLAMPAMVPVLNLGYLGNGQSITDVRIRIGLQIDGNADAWVNYNADAGAGDYDYYVQAETVLMGTVYDHGDAPASYGDAGHGPVLCGPSTYLGATRPDYEVAVAGSASTDADDTNTAGYDDEDIVFPDYIAGNTTYTVSVPYVNNLTGGQSNAWVMAWVDWDNDGSFSDSERASVLVGPGSSAATLLWTTAPGNFDGTLPASVSPGTKTVRVRIGQAFKFMETGTGLVQGGEVEDLKLTVTPSSLPVRLLSFSGVADGENTVQLSWTTASEQNNRGFDVMRSYDGRAWETLGFVTSRADGGFSTGKLTYQYRDGQVLQPVAYYRLRQVDLDGKSENSPVISVETANGAQYLTAPNPTTDAVRISRLHGGEKIVVADVHGRVVWSSVAQKETETVRLGNQPAGMYVIGIETIGGIRRSFRVVRQ</sequence>
<dbReference type="RefSeq" id="WP_093201844.1">
    <property type="nucleotide sequence ID" value="NZ_FNGS01000004.1"/>
</dbReference>
<dbReference type="InterPro" id="IPR026444">
    <property type="entry name" value="Secre_tail"/>
</dbReference>
<keyword evidence="1" id="KW-0732">Signal</keyword>
<dbReference type="InterPro" id="IPR045474">
    <property type="entry name" value="GEVED"/>
</dbReference>
<feature type="chain" id="PRO_5011609552" evidence="1">
    <location>
        <begin position="21"/>
        <end position="617"/>
    </location>
</feature>
<evidence type="ECO:0000259" key="2">
    <source>
        <dbReference type="Pfam" id="PF20009"/>
    </source>
</evidence>
<proteinExistence type="predicted"/>
<dbReference type="Gene3D" id="2.60.40.10">
    <property type="entry name" value="Immunoglobulins"/>
    <property type="match status" value="1"/>
</dbReference>
<dbReference type="AlphaFoldDB" id="A0A1G9PP31"/>
<dbReference type="Pfam" id="PF20009">
    <property type="entry name" value="GEVED"/>
    <property type="match status" value="1"/>
</dbReference>
<dbReference type="InterPro" id="IPR013783">
    <property type="entry name" value="Ig-like_fold"/>
</dbReference>
<keyword evidence="4" id="KW-1185">Reference proteome</keyword>
<evidence type="ECO:0000256" key="1">
    <source>
        <dbReference type="SAM" id="SignalP"/>
    </source>
</evidence>
<accession>A0A1G9PP31</accession>
<organism evidence="3 4">
    <name type="scientific">Siphonobacter aquaeclarae</name>
    <dbReference type="NCBI Taxonomy" id="563176"/>
    <lineage>
        <taxon>Bacteria</taxon>
        <taxon>Pseudomonadati</taxon>
        <taxon>Bacteroidota</taxon>
        <taxon>Cytophagia</taxon>
        <taxon>Cytophagales</taxon>
        <taxon>Cytophagaceae</taxon>
        <taxon>Siphonobacter</taxon>
    </lineage>
</organism>
<protein>
    <submittedName>
        <fullName evidence="3">Por secretion system C-terminal sorting domain-containing protein</fullName>
    </submittedName>
</protein>
<dbReference type="Proteomes" id="UP000198901">
    <property type="component" value="Unassembled WGS sequence"/>
</dbReference>
<evidence type="ECO:0000313" key="3">
    <source>
        <dbReference type="EMBL" id="SDM00484.1"/>
    </source>
</evidence>
<dbReference type="NCBIfam" id="TIGR04183">
    <property type="entry name" value="Por_Secre_tail"/>
    <property type="match status" value="1"/>
</dbReference>
<reference evidence="3 4" key="1">
    <citation type="submission" date="2016-10" db="EMBL/GenBank/DDBJ databases">
        <authorList>
            <person name="de Groot N.N."/>
        </authorList>
    </citation>
    <scope>NUCLEOTIDE SEQUENCE [LARGE SCALE GENOMIC DNA]</scope>
    <source>
        <strain evidence="3 4">DSM 21668</strain>
    </source>
</reference>
<name>A0A1G9PP31_9BACT</name>